<evidence type="ECO:0000313" key="2">
    <source>
        <dbReference type="EMBL" id="TFY50960.1"/>
    </source>
</evidence>
<name>A0A4Y9XLM4_9AGAM</name>
<evidence type="ECO:0000313" key="3">
    <source>
        <dbReference type="Proteomes" id="UP000298327"/>
    </source>
</evidence>
<feature type="region of interest" description="Disordered" evidence="1">
    <location>
        <begin position="317"/>
        <end position="364"/>
    </location>
</feature>
<dbReference type="OrthoDB" id="3178019at2759"/>
<feature type="compositionally biased region" description="Low complexity" evidence="1">
    <location>
        <begin position="404"/>
        <end position="417"/>
    </location>
</feature>
<keyword evidence="3" id="KW-1185">Reference proteome</keyword>
<protein>
    <submittedName>
        <fullName evidence="2">Uncharacterized protein</fullName>
    </submittedName>
</protein>
<reference evidence="2 3" key="1">
    <citation type="submission" date="2019-02" db="EMBL/GenBank/DDBJ databases">
        <title>Genome sequencing of the rare red list fungi Dentipellis fragilis.</title>
        <authorList>
            <person name="Buettner E."/>
            <person name="Kellner H."/>
        </authorList>
    </citation>
    <scope>NUCLEOTIDE SEQUENCE [LARGE SCALE GENOMIC DNA]</scope>
    <source>
        <strain evidence="2 3">DSM 105465</strain>
    </source>
</reference>
<accession>A0A4Y9XLM4</accession>
<gene>
    <name evidence="2" type="ORF">EVG20_g11235</name>
</gene>
<organism evidence="2 3">
    <name type="scientific">Dentipellis fragilis</name>
    <dbReference type="NCBI Taxonomy" id="205917"/>
    <lineage>
        <taxon>Eukaryota</taxon>
        <taxon>Fungi</taxon>
        <taxon>Dikarya</taxon>
        <taxon>Basidiomycota</taxon>
        <taxon>Agaricomycotina</taxon>
        <taxon>Agaricomycetes</taxon>
        <taxon>Russulales</taxon>
        <taxon>Hericiaceae</taxon>
        <taxon>Dentipellis</taxon>
    </lineage>
</organism>
<feature type="region of interest" description="Disordered" evidence="1">
    <location>
        <begin position="402"/>
        <end position="437"/>
    </location>
</feature>
<proteinExistence type="predicted"/>
<sequence length="545" mass="59406">MRPSRAARPGEWAAYAFEAPAAAEARFSLTYRLVYADGHVHWLGSPGHDVVCVLKKADPWLVVRRGWERAAPTEGDEPSTEVWQHRELNEGDIQFAQIRQTGNWGCWAIGHQSVHYHIPGSDVPNARYLLFIPRVHPRTFALHRPLILYAESGSLHLSSSGMLTCPPSSRIHVFRGLSIDRNCLHDDLEALDLRWIGEQDGFALIASPEDQLPARIAFIPHLASPSDILEPRLRTRWAGLEQSLFAYRRYMLFCPASRQMLDYVAGVDYDLALRVGAAGGACVLSPIHALPVTAVAADDRDVDVAWEISILTPHAGVDVPQQKQTQPDVGSAPAPAQEPQQEKQPETTTVKEELDSRIGTTTPAPAPEALPAALLQTLVVLVQAAFLRMFFLLTPRFANLSVRSPRSTSASPSRTASGNDSDEAAEPYSRGESPAADYTDTETLAGTEVPSDSVLASLPARPVGVLAFDILEGPLELVYCRAGAAGQGEGKGAGEDRELELEVLLDDEPLDLSSQEGWTLTVVDGAVRGGRLEALLRDKREVLEV</sequence>
<evidence type="ECO:0000256" key="1">
    <source>
        <dbReference type="SAM" id="MobiDB-lite"/>
    </source>
</evidence>
<dbReference type="AlphaFoldDB" id="A0A4Y9XLM4"/>
<dbReference type="Proteomes" id="UP000298327">
    <property type="component" value="Unassembled WGS sequence"/>
</dbReference>
<comment type="caution">
    <text evidence="2">The sequence shown here is derived from an EMBL/GenBank/DDBJ whole genome shotgun (WGS) entry which is preliminary data.</text>
</comment>
<feature type="compositionally biased region" description="Basic and acidic residues" evidence="1">
    <location>
        <begin position="340"/>
        <end position="356"/>
    </location>
</feature>
<dbReference type="EMBL" id="SEOQ01001650">
    <property type="protein sequence ID" value="TFY50960.1"/>
    <property type="molecule type" value="Genomic_DNA"/>
</dbReference>